<keyword evidence="5" id="KW-0862">Zinc</keyword>
<evidence type="ECO:0000256" key="2">
    <source>
        <dbReference type="ARBA" id="ARBA00022723"/>
    </source>
</evidence>
<name>A0AAD7WI27_9TELE</name>
<dbReference type="GO" id="GO:0045944">
    <property type="term" value="P:positive regulation of transcription by RNA polymerase II"/>
    <property type="evidence" value="ECO:0007669"/>
    <property type="project" value="TreeGrafter"/>
</dbReference>
<dbReference type="PANTHER" id="PTHR45888">
    <property type="entry name" value="HL01030P-RELATED"/>
    <property type="match status" value="1"/>
</dbReference>
<dbReference type="Proteomes" id="UP001221898">
    <property type="component" value="Unassembled WGS sequence"/>
</dbReference>
<dbReference type="PANTHER" id="PTHR45888:SF1">
    <property type="entry name" value="HISTONE-LYSINE N-METHYLTRANSFERASE 2C"/>
    <property type="match status" value="1"/>
</dbReference>
<keyword evidence="11" id="KW-1185">Reference proteome</keyword>
<evidence type="ECO:0000256" key="3">
    <source>
        <dbReference type="ARBA" id="ARBA00022737"/>
    </source>
</evidence>
<keyword evidence="3" id="KW-0677">Repeat</keyword>
<dbReference type="GO" id="GO:0003713">
    <property type="term" value="F:transcription coactivator activity"/>
    <property type="evidence" value="ECO:0007669"/>
    <property type="project" value="TreeGrafter"/>
</dbReference>
<sequence length="173" mass="19376">MRRCQPGMQRSVPGPGYQMEGRRETDSGDGQGKVKGSLFFCSQSCFLLYSASVQPRVSETQHAVSVSPDSTLNESPVRIQHQYSNNTSALDIHCLAQLQPKQSPPSTPPTSIPPACPHPAKVEPQPDALKMRLKLKPRARALHRGTDDLSAWPGHAHRKRWKGLRWRRWSVHI</sequence>
<reference evidence="10" key="1">
    <citation type="journal article" date="2023" name="Science">
        <title>Genome structures resolve the early diversification of teleost fishes.</title>
        <authorList>
            <person name="Parey E."/>
            <person name="Louis A."/>
            <person name="Montfort J."/>
            <person name="Bouchez O."/>
            <person name="Roques C."/>
            <person name="Iampietro C."/>
            <person name="Lluch J."/>
            <person name="Castinel A."/>
            <person name="Donnadieu C."/>
            <person name="Desvignes T."/>
            <person name="Floi Bucao C."/>
            <person name="Jouanno E."/>
            <person name="Wen M."/>
            <person name="Mejri S."/>
            <person name="Dirks R."/>
            <person name="Jansen H."/>
            <person name="Henkel C."/>
            <person name="Chen W.J."/>
            <person name="Zahm M."/>
            <person name="Cabau C."/>
            <person name="Klopp C."/>
            <person name="Thompson A.W."/>
            <person name="Robinson-Rechavi M."/>
            <person name="Braasch I."/>
            <person name="Lecointre G."/>
            <person name="Bobe J."/>
            <person name="Postlethwait J.H."/>
            <person name="Berthelot C."/>
            <person name="Roest Crollius H."/>
            <person name="Guiguen Y."/>
        </authorList>
    </citation>
    <scope>NUCLEOTIDE SEQUENCE</scope>
    <source>
        <strain evidence="10">NC1722</strain>
    </source>
</reference>
<feature type="region of interest" description="Disordered" evidence="9">
    <location>
        <begin position="1"/>
        <end position="31"/>
    </location>
</feature>
<comment type="caution">
    <text evidence="10">The sequence shown here is derived from an EMBL/GenBank/DDBJ whole genome shotgun (WGS) entry which is preliminary data.</text>
</comment>
<feature type="region of interest" description="Disordered" evidence="9">
    <location>
        <begin position="99"/>
        <end position="123"/>
    </location>
</feature>
<dbReference type="GO" id="GO:0042800">
    <property type="term" value="F:histone H3K4 methyltransferase activity"/>
    <property type="evidence" value="ECO:0007669"/>
    <property type="project" value="TreeGrafter"/>
</dbReference>
<accession>A0AAD7WI27</accession>
<evidence type="ECO:0000256" key="1">
    <source>
        <dbReference type="ARBA" id="ARBA00004123"/>
    </source>
</evidence>
<dbReference type="AlphaFoldDB" id="A0AAD7WI27"/>
<dbReference type="GO" id="GO:0008270">
    <property type="term" value="F:zinc ion binding"/>
    <property type="evidence" value="ECO:0007669"/>
    <property type="project" value="UniProtKB-KW"/>
</dbReference>
<protein>
    <submittedName>
        <fullName evidence="10">Uncharacterized protein</fullName>
    </submittedName>
</protein>
<dbReference type="EMBL" id="JAINUG010000103">
    <property type="protein sequence ID" value="KAJ8396839.1"/>
    <property type="molecule type" value="Genomic_DNA"/>
</dbReference>
<keyword evidence="7" id="KW-0804">Transcription</keyword>
<feature type="non-terminal residue" evidence="10">
    <location>
        <position position="173"/>
    </location>
</feature>
<keyword evidence="2" id="KW-0479">Metal-binding</keyword>
<dbReference type="GO" id="GO:0044666">
    <property type="term" value="C:MLL3/4 complex"/>
    <property type="evidence" value="ECO:0007669"/>
    <property type="project" value="TreeGrafter"/>
</dbReference>
<keyword evidence="6" id="KW-0805">Transcription regulation</keyword>
<feature type="compositionally biased region" description="Pro residues" evidence="9">
    <location>
        <begin position="102"/>
        <end position="117"/>
    </location>
</feature>
<evidence type="ECO:0000256" key="4">
    <source>
        <dbReference type="ARBA" id="ARBA00022771"/>
    </source>
</evidence>
<evidence type="ECO:0000313" key="10">
    <source>
        <dbReference type="EMBL" id="KAJ8396839.1"/>
    </source>
</evidence>
<evidence type="ECO:0000256" key="6">
    <source>
        <dbReference type="ARBA" id="ARBA00023015"/>
    </source>
</evidence>
<evidence type="ECO:0000256" key="5">
    <source>
        <dbReference type="ARBA" id="ARBA00022833"/>
    </source>
</evidence>
<evidence type="ECO:0000256" key="9">
    <source>
        <dbReference type="SAM" id="MobiDB-lite"/>
    </source>
</evidence>
<keyword evidence="8" id="KW-0539">Nucleus</keyword>
<evidence type="ECO:0000313" key="11">
    <source>
        <dbReference type="Proteomes" id="UP001221898"/>
    </source>
</evidence>
<comment type="subcellular location">
    <subcellularLocation>
        <location evidence="1">Nucleus</location>
    </subcellularLocation>
</comment>
<evidence type="ECO:0000256" key="8">
    <source>
        <dbReference type="ARBA" id="ARBA00023242"/>
    </source>
</evidence>
<gene>
    <name evidence="10" type="ORF">AAFF_G00014380</name>
</gene>
<organism evidence="10 11">
    <name type="scientific">Aldrovandia affinis</name>
    <dbReference type="NCBI Taxonomy" id="143900"/>
    <lineage>
        <taxon>Eukaryota</taxon>
        <taxon>Metazoa</taxon>
        <taxon>Chordata</taxon>
        <taxon>Craniata</taxon>
        <taxon>Vertebrata</taxon>
        <taxon>Euteleostomi</taxon>
        <taxon>Actinopterygii</taxon>
        <taxon>Neopterygii</taxon>
        <taxon>Teleostei</taxon>
        <taxon>Notacanthiformes</taxon>
        <taxon>Halosauridae</taxon>
        <taxon>Aldrovandia</taxon>
    </lineage>
</organism>
<evidence type="ECO:0000256" key="7">
    <source>
        <dbReference type="ARBA" id="ARBA00023163"/>
    </source>
</evidence>
<keyword evidence="4" id="KW-0863">Zinc-finger</keyword>
<proteinExistence type="predicted"/>